<name>A0ACC2YZX0_9PEZI</name>
<evidence type="ECO:0000313" key="2">
    <source>
        <dbReference type="Proteomes" id="UP001172680"/>
    </source>
</evidence>
<reference evidence="1" key="1">
    <citation type="submission" date="2022-10" db="EMBL/GenBank/DDBJ databases">
        <title>Culturing micro-colonial fungi from biological soil crusts in the Mojave desert and describing Neophaeococcomyces mojavensis, and introducing the new genera and species Taxawa tesnikishii.</title>
        <authorList>
            <person name="Kurbessoian T."/>
            <person name="Stajich J.E."/>
        </authorList>
    </citation>
    <scope>NUCLEOTIDE SEQUENCE</scope>
    <source>
        <strain evidence="1">JES_115</strain>
    </source>
</reference>
<organism evidence="1 2">
    <name type="scientific">Coniosporium tulheliwenetii</name>
    <dbReference type="NCBI Taxonomy" id="3383036"/>
    <lineage>
        <taxon>Eukaryota</taxon>
        <taxon>Fungi</taxon>
        <taxon>Dikarya</taxon>
        <taxon>Ascomycota</taxon>
        <taxon>Pezizomycotina</taxon>
        <taxon>Dothideomycetes</taxon>
        <taxon>Dothideomycetes incertae sedis</taxon>
        <taxon>Coniosporium</taxon>
    </lineage>
</organism>
<proteinExistence type="predicted"/>
<accession>A0ACC2YZX0</accession>
<keyword evidence="2" id="KW-1185">Reference proteome</keyword>
<evidence type="ECO:0000313" key="1">
    <source>
        <dbReference type="EMBL" id="KAJ9640942.1"/>
    </source>
</evidence>
<sequence>MTSIIDLIVGTEAHGPSSGCWRYTLDVTPLKNIAVTNIFSISPKIIDTLGIDYETDSAVNVVGGASMKLNNAAVRLDMKAKTASDIVNWQPQSNLTYPLFKSASKVRLTSFMRTSIDLSISVLNAQLQDLATLTSETVFDARTLDLLIAGREPTKVSYACLQIATGTVTASVYGSTSTTYSGVSTSTVTQTVGEQGPLAIETELWRQSLATEVTATKGVVTSTKAGSRPLQTQLSCFTLTSHGRPHIEGKALGFQQGGDFLSLGYRIIEPAVFFLTSNGTLVAYPEPSTPGSQEPRVLCGPGSPDWVSFYKLWYPARYPSERRAVCSRDCGSQTLTCANGVGGNNAMNVFDPDPERDWYSEYKSDQPYMPQWVTGEEPYQTYPVELRWKEVQSPCQY</sequence>
<gene>
    <name evidence="1" type="ORF">H2199_005610</name>
</gene>
<comment type="caution">
    <text evidence="1">The sequence shown here is derived from an EMBL/GenBank/DDBJ whole genome shotgun (WGS) entry which is preliminary data.</text>
</comment>
<dbReference type="EMBL" id="JAPDRP010000016">
    <property type="protein sequence ID" value="KAJ9640942.1"/>
    <property type="molecule type" value="Genomic_DNA"/>
</dbReference>
<dbReference type="Proteomes" id="UP001172680">
    <property type="component" value="Unassembled WGS sequence"/>
</dbReference>
<protein>
    <submittedName>
        <fullName evidence="1">Uncharacterized protein</fullName>
    </submittedName>
</protein>